<reference evidence="3" key="2">
    <citation type="submission" date="2017-12" db="EMBL/GenBank/DDBJ databases">
        <title>Genome sequence of the Bar-tailed Godwit (Limosa lapponica baueri).</title>
        <authorList>
            <person name="Lima N.C.B."/>
            <person name="Parody-Merino A.M."/>
            <person name="Battley P.F."/>
            <person name="Fidler A.E."/>
            <person name="Prosdocimi F."/>
        </authorList>
    </citation>
    <scope>NUCLEOTIDE SEQUENCE [LARGE SCALE GENOMIC DNA]</scope>
</reference>
<feature type="compositionally biased region" description="Polar residues" evidence="1">
    <location>
        <begin position="194"/>
        <end position="210"/>
    </location>
</feature>
<protein>
    <submittedName>
        <fullName evidence="2">Uncharacterized protein</fullName>
    </submittedName>
</protein>
<name>A0A2I0U410_LIMLA</name>
<keyword evidence="3" id="KW-1185">Reference proteome</keyword>
<reference evidence="3" key="1">
    <citation type="submission" date="2017-11" db="EMBL/GenBank/DDBJ databases">
        <authorList>
            <person name="Lima N.C."/>
            <person name="Parody-Merino A.M."/>
            <person name="Battley P.F."/>
            <person name="Fidler A.E."/>
            <person name="Prosdocimi F."/>
        </authorList>
    </citation>
    <scope>NUCLEOTIDE SEQUENCE [LARGE SCALE GENOMIC DNA]</scope>
</reference>
<evidence type="ECO:0000256" key="1">
    <source>
        <dbReference type="SAM" id="MobiDB-lite"/>
    </source>
</evidence>
<proteinExistence type="predicted"/>
<feature type="region of interest" description="Disordered" evidence="1">
    <location>
        <begin position="177"/>
        <end position="210"/>
    </location>
</feature>
<dbReference type="AlphaFoldDB" id="A0A2I0U410"/>
<organism evidence="2 3">
    <name type="scientific">Limosa lapponica baueri</name>
    <dbReference type="NCBI Taxonomy" id="1758121"/>
    <lineage>
        <taxon>Eukaryota</taxon>
        <taxon>Metazoa</taxon>
        <taxon>Chordata</taxon>
        <taxon>Craniata</taxon>
        <taxon>Vertebrata</taxon>
        <taxon>Euteleostomi</taxon>
        <taxon>Archelosauria</taxon>
        <taxon>Archosauria</taxon>
        <taxon>Dinosauria</taxon>
        <taxon>Saurischia</taxon>
        <taxon>Theropoda</taxon>
        <taxon>Coelurosauria</taxon>
        <taxon>Aves</taxon>
        <taxon>Neognathae</taxon>
        <taxon>Neoaves</taxon>
        <taxon>Charadriiformes</taxon>
        <taxon>Scolopacidae</taxon>
        <taxon>Limosa</taxon>
    </lineage>
</organism>
<sequence>MLTIAEKLALNPYWSQAMEFGILKRQISEPTELSTPIFINSPSSPEEFTDECECRDDLAQFSRSVERKVDPCIANFLSSLSGSPLVIVNICERWSIGETSALLENVAAIHIISNRLKSLVIQVEGSACFDQFMEISGTLEKAPSGFVNTSMRSYLETTLEHIGSSAMLRHESMDKSIYAPNRKGSPRQQLPVHDSSNASLTNKEDGNGTSATLSVECISPRLPGFPKLWTPAFPAEGFKVCVFYRMGQNQGSQKP</sequence>
<evidence type="ECO:0000313" key="3">
    <source>
        <dbReference type="Proteomes" id="UP000233556"/>
    </source>
</evidence>
<dbReference type="EMBL" id="KZ506207">
    <property type="protein sequence ID" value="PKU40797.1"/>
    <property type="molecule type" value="Genomic_DNA"/>
</dbReference>
<dbReference type="Proteomes" id="UP000233556">
    <property type="component" value="Unassembled WGS sequence"/>
</dbReference>
<gene>
    <name evidence="2" type="ORF">llap_8900</name>
</gene>
<accession>A0A2I0U410</accession>
<evidence type="ECO:0000313" key="2">
    <source>
        <dbReference type="EMBL" id="PKU40797.1"/>
    </source>
</evidence>